<evidence type="ECO:0000256" key="8">
    <source>
        <dbReference type="ARBA" id="ARBA00023157"/>
    </source>
</evidence>
<keyword evidence="11" id="KW-1185">Reference proteome</keyword>
<reference evidence="10" key="1">
    <citation type="submission" date="2022-11" db="EMBL/GenBank/DDBJ databases">
        <title>Minimal conservation of predation-associated metabolite biosynthetic gene clusters underscores biosynthetic potential of Myxococcota including descriptions for ten novel species: Archangium lansinium sp. nov., Myxococcus landrumus sp. nov., Nannocystis bai.</title>
        <authorList>
            <person name="Ahearne A."/>
            <person name="Stevens C."/>
            <person name="Dowd S."/>
        </authorList>
    </citation>
    <scope>NUCLEOTIDE SEQUENCE</scope>
    <source>
        <strain evidence="10">Fl3</strain>
    </source>
</reference>
<dbReference type="RefSeq" id="WP_269037585.1">
    <property type="nucleotide sequence ID" value="NZ_CP114040.1"/>
</dbReference>
<keyword evidence="3" id="KW-0479">Metal-binding</keyword>
<dbReference type="Proteomes" id="UP001164459">
    <property type="component" value="Chromosome"/>
</dbReference>
<evidence type="ECO:0000256" key="2">
    <source>
        <dbReference type="ARBA" id="ARBA00022670"/>
    </source>
</evidence>
<keyword evidence="5" id="KW-0378">Hydrolase</keyword>
<evidence type="ECO:0000256" key="1">
    <source>
        <dbReference type="ARBA" id="ARBA00008721"/>
    </source>
</evidence>
<dbReference type="PANTHER" id="PTHR47466">
    <property type="match status" value="1"/>
</dbReference>
<organism evidence="10 11">
    <name type="scientific">Nannocystis punicea</name>
    <dbReference type="NCBI Taxonomy" id="2995304"/>
    <lineage>
        <taxon>Bacteria</taxon>
        <taxon>Pseudomonadati</taxon>
        <taxon>Myxococcota</taxon>
        <taxon>Polyangia</taxon>
        <taxon>Nannocystales</taxon>
        <taxon>Nannocystaceae</taxon>
        <taxon>Nannocystis</taxon>
    </lineage>
</organism>
<evidence type="ECO:0000256" key="6">
    <source>
        <dbReference type="ARBA" id="ARBA00022833"/>
    </source>
</evidence>
<keyword evidence="4" id="KW-0732">Signal</keyword>
<evidence type="ECO:0000256" key="7">
    <source>
        <dbReference type="ARBA" id="ARBA00023049"/>
    </source>
</evidence>
<evidence type="ECO:0000313" key="11">
    <source>
        <dbReference type="Proteomes" id="UP001164459"/>
    </source>
</evidence>
<comment type="similarity">
    <text evidence="1">Belongs to the peptidase M43B family.</text>
</comment>
<dbReference type="CDD" id="cd04275">
    <property type="entry name" value="ZnMc_pappalysin_like"/>
    <property type="match status" value="1"/>
</dbReference>
<evidence type="ECO:0000256" key="4">
    <source>
        <dbReference type="ARBA" id="ARBA00022729"/>
    </source>
</evidence>
<protein>
    <submittedName>
        <fullName evidence="10">Zinc metalloprotease</fullName>
    </submittedName>
</protein>
<accession>A0ABY7H7W9</accession>
<dbReference type="SUPFAM" id="SSF55486">
    <property type="entry name" value="Metalloproteases ('zincins'), catalytic domain"/>
    <property type="match status" value="1"/>
</dbReference>
<dbReference type="EMBL" id="CP114040">
    <property type="protein sequence ID" value="WAS95253.1"/>
    <property type="molecule type" value="Genomic_DNA"/>
</dbReference>
<evidence type="ECO:0000313" key="10">
    <source>
        <dbReference type="EMBL" id="WAS95253.1"/>
    </source>
</evidence>
<dbReference type="Gene3D" id="3.40.390.10">
    <property type="entry name" value="Collagenase (Catalytic Domain)"/>
    <property type="match status" value="1"/>
</dbReference>
<dbReference type="InterPro" id="IPR008754">
    <property type="entry name" value="Peptidase_M43"/>
</dbReference>
<keyword evidence="7 10" id="KW-0482">Metalloprotease</keyword>
<dbReference type="Pfam" id="PF05572">
    <property type="entry name" value="Peptidase_M43"/>
    <property type="match status" value="1"/>
</dbReference>
<feature type="domain" description="Peptidase M43 pregnancy-associated plasma-A" evidence="9">
    <location>
        <begin position="170"/>
        <end position="296"/>
    </location>
</feature>
<keyword evidence="2" id="KW-0645">Protease</keyword>
<sequence length="303" mass="32500">MGLWRIGVCAAVFACEAAEDVEGNEARAVIDDERGFCEGEDEPCGPESLAIEPEHDGGCGNHPATSEVVALEKDFAEWLAAAPPPAFGRATIPVYVHVISDDNGVGDVTEERVNKQIEVLNQAFAGTGFNFSRAGITRTRKTAWYNMAMDSVAESQAKSALRVGGSGTLNIYVANALNLLGWATFPWKYGLDPDADGIVVDRATLPGGTATNYNSGITAVHEVGHWLGLYHTFQNGCSVFGDFVGDTPSESSAATGCPVKRDTCGGSGTDPVDNYMDYTNDSCRSRFTAGQRSRMSFHFTWFR</sequence>
<evidence type="ECO:0000259" key="9">
    <source>
        <dbReference type="Pfam" id="PF05572"/>
    </source>
</evidence>
<keyword evidence="6" id="KW-0862">Zinc</keyword>
<dbReference type="InterPro" id="IPR024079">
    <property type="entry name" value="MetalloPept_cat_dom_sf"/>
</dbReference>
<evidence type="ECO:0000256" key="3">
    <source>
        <dbReference type="ARBA" id="ARBA00022723"/>
    </source>
</evidence>
<dbReference type="GO" id="GO:0008237">
    <property type="term" value="F:metallopeptidase activity"/>
    <property type="evidence" value="ECO:0007669"/>
    <property type="project" value="UniProtKB-KW"/>
</dbReference>
<proteinExistence type="inferred from homology"/>
<keyword evidence="8" id="KW-1015">Disulfide bond</keyword>
<evidence type="ECO:0000256" key="5">
    <source>
        <dbReference type="ARBA" id="ARBA00022801"/>
    </source>
</evidence>
<name>A0ABY7H7W9_9BACT</name>
<gene>
    <name evidence="10" type="ORF">O0S08_03750</name>
</gene>
<dbReference type="PANTHER" id="PTHR47466:SF1">
    <property type="entry name" value="METALLOPROTEASE MEP1 (AFU_ORTHOLOGUE AFUA_1G07730)-RELATED"/>
    <property type="match status" value="1"/>
</dbReference>